<dbReference type="Proteomes" id="UP000734854">
    <property type="component" value="Unassembled WGS sequence"/>
</dbReference>
<dbReference type="SUPFAM" id="SSF52833">
    <property type="entry name" value="Thioredoxin-like"/>
    <property type="match status" value="1"/>
</dbReference>
<accession>A0A8J5HSC3</accession>
<proteinExistence type="predicted"/>
<evidence type="ECO:0000313" key="1">
    <source>
        <dbReference type="EMBL" id="KAG6530213.1"/>
    </source>
</evidence>
<comment type="caution">
    <text evidence="1">The sequence shown here is derived from an EMBL/GenBank/DDBJ whole genome shotgun (WGS) entry which is preliminary data.</text>
</comment>
<organism evidence="1 2">
    <name type="scientific">Zingiber officinale</name>
    <name type="common">Ginger</name>
    <name type="synonym">Amomum zingiber</name>
    <dbReference type="NCBI Taxonomy" id="94328"/>
    <lineage>
        <taxon>Eukaryota</taxon>
        <taxon>Viridiplantae</taxon>
        <taxon>Streptophyta</taxon>
        <taxon>Embryophyta</taxon>
        <taxon>Tracheophyta</taxon>
        <taxon>Spermatophyta</taxon>
        <taxon>Magnoliopsida</taxon>
        <taxon>Liliopsida</taxon>
        <taxon>Zingiberales</taxon>
        <taxon>Zingiberaceae</taxon>
        <taxon>Zingiber</taxon>
    </lineage>
</organism>
<dbReference type="AlphaFoldDB" id="A0A8J5HSC3"/>
<dbReference type="CDD" id="cd02947">
    <property type="entry name" value="TRX_family"/>
    <property type="match status" value="1"/>
</dbReference>
<sequence>MEISAVLVPGTASRRLHCPPSRPDHHHVRRSPLLLLCLDRKSPSFLTSSIRPHSGAVSACVTRGTASWSEEEVVPSREENESPTSVPLEPIANEEQFNRVIAEAHRLELRVIILWESVLRIPLFIVFYGMVTDPKELLNRLRLLKSGKARRMCSSLHQVEEWLLKVIESSIRFYSIDVNTVPQRLVNRAGVTKMPTIQLWKDSKLQNEVIAGYKAWMAVDDIRKMIENEE</sequence>
<dbReference type="InterPro" id="IPR036249">
    <property type="entry name" value="Thioredoxin-like_sf"/>
</dbReference>
<dbReference type="PANTHER" id="PTHR47192">
    <property type="entry name" value="THIOREDOXIN-LIKE 3-2, CHLOROPLASTIC"/>
    <property type="match status" value="1"/>
</dbReference>
<name>A0A8J5HSC3_ZINOF</name>
<dbReference type="EMBL" id="JACMSC010000003">
    <property type="protein sequence ID" value="KAG6530213.1"/>
    <property type="molecule type" value="Genomic_DNA"/>
</dbReference>
<reference evidence="1 2" key="1">
    <citation type="submission" date="2020-08" db="EMBL/GenBank/DDBJ databases">
        <title>Plant Genome Project.</title>
        <authorList>
            <person name="Zhang R.-G."/>
        </authorList>
    </citation>
    <scope>NUCLEOTIDE SEQUENCE [LARGE SCALE GENOMIC DNA]</scope>
    <source>
        <tissue evidence="1">Rhizome</tissue>
    </source>
</reference>
<dbReference type="PANTHER" id="PTHR47192:SF4">
    <property type="entry name" value="THIOREDOXIN-LIKE 3-2, CHLOROPLASTIC"/>
    <property type="match status" value="1"/>
</dbReference>
<evidence type="ECO:0000313" key="2">
    <source>
        <dbReference type="Proteomes" id="UP000734854"/>
    </source>
</evidence>
<gene>
    <name evidence="1" type="ORF">ZIOFF_012436</name>
</gene>
<dbReference type="GO" id="GO:0009570">
    <property type="term" value="C:chloroplast stroma"/>
    <property type="evidence" value="ECO:0007669"/>
    <property type="project" value="InterPro"/>
</dbReference>
<keyword evidence="2" id="KW-1185">Reference proteome</keyword>
<dbReference type="InterPro" id="IPR044253">
    <property type="entry name" value="WCRKC1/2"/>
</dbReference>
<protein>
    <submittedName>
        <fullName evidence="1">Uncharacterized protein</fullName>
    </submittedName>
</protein>